<dbReference type="PANTHER" id="PTHR24159">
    <property type="match status" value="1"/>
</dbReference>
<evidence type="ECO:0000313" key="2">
    <source>
        <dbReference type="Proteomes" id="UP001470230"/>
    </source>
</evidence>
<dbReference type="SUPFAM" id="SSF48403">
    <property type="entry name" value="Ankyrin repeat"/>
    <property type="match status" value="1"/>
</dbReference>
<evidence type="ECO:0000313" key="1">
    <source>
        <dbReference type="EMBL" id="KAK8865165.1"/>
    </source>
</evidence>
<protein>
    <recommendedName>
        <fullName evidence="3">DUF3447 domain-containing protein</fullName>
    </recommendedName>
</protein>
<name>A0ABR2ILI4_9EUKA</name>
<keyword evidence="2" id="KW-1185">Reference proteome</keyword>
<proteinExistence type="predicted"/>
<sequence length="356" mass="42400">MEITHHLDKKRIIQNLILEFIDDIDNIEEIYVNIMKEFKEQKIPQKKSKLREFLYLILRIANNHHRLTDFLSKIEIILLSLKTEIKQTFSNSQIFTIFKSNKRILLFLIKEEILILDQSIVNAITKGKYIVKNYPDYFSSEIKKFKGEKIDLNEGEFDEKRKIGENDNYICEIIRNDFIEEFIIFVNKMNLSLSSQINYSIFETNNFLLKRKSCSYIQYAAFCGSTQIFKYLYFNKACFDESIWAFAVHSDNPELIQFLVGTGFDFSSSIFNEILIESIKCHHNEIICYFQKNLMDDKIEDCEEIIAQSIKYSNYNYFPNDLRNCYYFYFLCKYNFVSLVKALIKKDLISIDTKII</sequence>
<gene>
    <name evidence="1" type="ORF">M9Y10_010700</name>
</gene>
<comment type="caution">
    <text evidence="1">The sequence shown here is derived from an EMBL/GenBank/DDBJ whole genome shotgun (WGS) entry which is preliminary data.</text>
</comment>
<reference evidence="1 2" key="1">
    <citation type="submission" date="2024-04" db="EMBL/GenBank/DDBJ databases">
        <title>Tritrichomonas musculus Genome.</title>
        <authorList>
            <person name="Alves-Ferreira E."/>
            <person name="Grigg M."/>
            <person name="Lorenzi H."/>
            <person name="Galac M."/>
        </authorList>
    </citation>
    <scope>NUCLEOTIDE SEQUENCE [LARGE SCALE GENOMIC DNA]</scope>
    <source>
        <strain evidence="1 2">EAF2021</strain>
    </source>
</reference>
<accession>A0ABR2ILI4</accession>
<evidence type="ECO:0008006" key="3">
    <source>
        <dbReference type="Google" id="ProtNLM"/>
    </source>
</evidence>
<dbReference type="Proteomes" id="UP001470230">
    <property type="component" value="Unassembled WGS sequence"/>
</dbReference>
<dbReference type="EMBL" id="JAPFFF010000016">
    <property type="protein sequence ID" value="KAK8865165.1"/>
    <property type="molecule type" value="Genomic_DNA"/>
</dbReference>
<organism evidence="1 2">
    <name type="scientific">Tritrichomonas musculus</name>
    <dbReference type="NCBI Taxonomy" id="1915356"/>
    <lineage>
        <taxon>Eukaryota</taxon>
        <taxon>Metamonada</taxon>
        <taxon>Parabasalia</taxon>
        <taxon>Tritrichomonadida</taxon>
        <taxon>Tritrichomonadidae</taxon>
        <taxon>Tritrichomonas</taxon>
    </lineage>
</organism>
<dbReference type="PANTHER" id="PTHR24159:SF5">
    <property type="entry name" value="ANK_REP_REGION DOMAIN-CONTAINING PROTEIN"/>
    <property type="match status" value="1"/>
</dbReference>
<dbReference type="InterPro" id="IPR036770">
    <property type="entry name" value="Ankyrin_rpt-contain_sf"/>
</dbReference>